<organism evidence="2 3">
    <name type="scientific">Rhodococcus gordoniae</name>
    <dbReference type="NCBI Taxonomy" id="223392"/>
    <lineage>
        <taxon>Bacteria</taxon>
        <taxon>Bacillati</taxon>
        <taxon>Actinomycetota</taxon>
        <taxon>Actinomycetes</taxon>
        <taxon>Mycobacteriales</taxon>
        <taxon>Nocardiaceae</taxon>
        <taxon>Rhodococcus</taxon>
    </lineage>
</organism>
<dbReference type="Proteomes" id="UP000254569">
    <property type="component" value="Unassembled WGS sequence"/>
</dbReference>
<accession>A0A379LZF4</accession>
<dbReference type="AlphaFoldDB" id="A0A379LZF4"/>
<proteinExistence type="predicted"/>
<sequence>MNGNVFGHVHFRTVPRGHASVRTTMEVLMLLGSLGLTLVGLLAALGVIL</sequence>
<keyword evidence="1" id="KW-1133">Transmembrane helix</keyword>
<evidence type="ECO:0000313" key="3">
    <source>
        <dbReference type="Proteomes" id="UP000254569"/>
    </source>
</evidence>
<keyword evidence="1" id="KW-0812">Transmembrane</keyword>
<gene>
    <name evidence="2" type="ORF">NCTC13296_02293</name>
</gene>
<protein>
    <submittedName>
        <fullName evidence="2">Uncharacterized protein</fullName>
    </submittedName>
</protein>
<evidence type="ECO:0000313" key="2">
    <source>
        <dbReference type="EMBL" id="SUE15431.1"/>
    </source>
</evidence>
<reference evidence="2 3" key="1">
    <citation type="submission" date="2018-06" db="EMBL/GenBank/DDBJ databases">
        <authorList>
            <consortium name="Pathogen Informatics"/>
            <person name="Doyle S."/>
        </authorList>
    </citation>
    <scope>NUCLEOTIDE SEQUENCE [LARGE SCALE GENOMIC DNA]</scope>
    <source>
        <strain evidence="2 3">NCTC13296</strain>
    </source>
</reference>
<dbReference type="EMBL" id="UGVI01000001">
    <property type="protein sequence ID" value="SUE15431.1"/>
    <property type="molecule type" value="Genomic_DNA"/>
</dbReference>
<keyword evidence="1" id="KW-0472">Membrane</keyword>
<keyword evidence="3" id="KW-1185">Reference proteome</keyword>
<feature type="transmembrane region" description="Helical" evidence="1">
    <location>
        <begin position="27"/>
        <end position="48"/>
    </location>
</feature>
<evidence type="ECO:0000256" key="1">
    <source>
        <dbReference type="SAM" id="Phobius"/>
    </source>
</evidence>
<name>A0A379LZF4_9NOCA</name>